<gene>
    <name evidence="1" type="ORF">CFter6_2639</name>
</gene>
<protein>
    <submittedName>
        <fullName evidence="1">Uncharacterized protein</fullName>
    </submittedName>
</protein>
<organism evidence="1">
    <name type="scientific">Collimonas fungivorans</name>
    <dbReference type="NCBI Taxonomy" id="158899"/>
    <lineage>
        <taxon>Bacteria</taxon>
        <taxon>Pseudomonadati</taxon>
        <taxon>Pseudomonadota</taxon>
        <taxon>Betaproteobacteria</taxon>
        <taxon>Burkholderiales</taxon>
        <taxon>Oxalobacteraceae</taxon>
        <taxon>Collimonas</taxon>
    </lineage>
</organism>
<reference evidence="1 2" key="1">
    <citation type="submission" date="2015-11" db="EMBL/GenBank/DDBJ databases">
        <title>Exploring the genomic traits of fungus-feeding bacterial genus Collimonas.</title>
        <authorList>
            <person name="Song C."/>
            <person name="Schmidt R."/>
            <person name="de Jager V."/>
            <person name="Krzyzanowska D."/>
            <person name="Jongedijk E."/>
            <person name="Cankar K."/>
            <person name="Beekwilder J."/>
            <person name="van Veen A."/>
            <person name="de Boer W."/>
            <person name="van Veen J.A."/>
            <person name="Garbeva P."/>
        </authorList>
    </citation>
    <scope>NUCLEOTIDE SEQUENCE [LARGE SCALE GENOMIC DNA]</scope>
    <source>
        <strain evidence="1 2">Ter6</strain>
    </source>
</reference>
<proteinExistence type="predicted"/>
<sequence length="37" mass="4454">MAIWPSCHFPRPYPQSTYMPFKYDNFSLSVKTIEIEE</sequence>
<name>A0A127PC47_9BURK</name>
<evidence type="ECO:0000313" key="2">
    <source>
        <dbReference type="Proteomes" id="UP000072421"/>
    </source>
</evidence>
<evidence type="ECO:0000313" key="1">
    <source>
        <dbReference type="EMBL" id="AMO95307.1"/>
    </source>
</evidence>
<dbReference type="AlphaFoldDB" id="A0A127PC47"/>
<dbReference type="Proteomes" id="UP000072421">
    <property type="component" value="Chromosome"/>
</dbReference>
<dbReference type="PATRIC" id="fig|158899.10.peg.2631"/>
<accession>A0A127PC47</accession>
<dbReference type="EMBL" id="CP013232">
    <property type="protein sequence ID" value="AMO95307.1"/>
    <property type="molecule type" value="Genomic_DNA"/>
</dbReference>